<dbReference type="EMBL" id="JAHBAY010000014">
    <property type="protein sequence ID" value="MBT0772864.1"/>
    <property type="molecule type" value="Genomic_DNA"/>
</dbReference>
<evidence type="ECO:0000256" key="1">
    <source>
        <dbReference type="SAM" id="Phobius"/>
    </source>
</evidence>
<dbReference type="Pfam" id="PF12146">
    <property type="entry name" value="Hydrolase_4"/>
    <property type="match status" value="1"/>
</dbReference>
<proteinExistence type="predicted"/>
<keyword evidence="3" id="KW-0378">Hydrolase</keyword>
<dbReference type="GO" id="GO:0016787">
    <property type="term" value="F:hydrolase activity"/>
    <property type="evidence" value="ECO:0007669"/>
    <property type="project" value="UniProtKB-KW"/>
</dbReference>
<protein>
    <submittedName>
        <fullName evidence="3">Alpha/beta hydrolase</fullName>
    </submittedName>
</protein>
<evidence type="ECO:0000313" key="4">
    <source>
        <dbReference type="Proteomes" id="UP001197247"/>
    </source>
</evidence>
<comment type="caution">
    <text evidence="3">The sequence shown here is derived from an EMBL/GenBank/DDBJ whole genome shotgun (WGS) entry which is preliminary data.</text>
</comment>
<reference evidence="3 4" key="1">
    <citation type="submission" date="2021-05" db="EMBL/GenBank/DDBJ databases">
        <title>Kineosporia and Streptomyces sp. nov. two new marine actinobacteria isolated from Coral.</title>
        <authorList>
            <person name="Buangrab K."/>
            <person name="Sutthacheep M."/>
            <person name="Yeemin T."/>
            <person name="Harunari E."/>
            <person name="Igarashi Y."/>
            <person name="Kanchanasin P."/>
            <person name="Tanasupawat S."/>
            <person name="Phongsopitanun W."/>
        </authorList>
    </citation>
    <scope>NUCLEOTIDE SEQUENCE [LARGE SCALE GENOMIC DNA]</scope>
    <source>
        <strain evidence="3 4">J2-2</strain>
    </source>
</reference>
<evidence type="ECO:0000259" key="2">
    <source>
        <dbReference type="Pfam" id="PF12146"/>
    </source>
</evidence>
<feature type="domain" description="Serine aminopeptidase S33" evidence="2">
    <location>
        <begin position="92"/>
        <end position="212"/>
    </location>
</feature>
<dbReference type="Gene3D" id="3.40.50.1820">
    <property type="entry name" value="alpha/beta hydrolase"/>
    <property type="match status" value="1"/>
</dbReference>
<accession>A0ABS5TP33</accession>
<sequence>MVDDESTSGPRRRKPLWRRVGLAIGVIVVVLVLAVGALYVYPLGSDRLQHAQARELSFDQAEQAATTRVDDDTADAQVLPECRSILRVHPEKAAKAVLMLHGYTSCPKDYTQLAQLFYDRGYNVYAPRETHHGLRDVAESSEVSADGLVAYADESMDVVAGLGDEVGVIGLSGGSVLATWLAERRTESVAHLLLLSPFYRPDSSQAPPIALRPLTVLFGFRLLPDRTVGDTNFTLSGLGQYLRITANLDDEPDNPGLRSVAVAWSAVDPYIDQEKAVSIPTGLAEANDLKVATHEFGADANLPHNIVAPSTLGARTDEINQLYLDLYEG</sequence>
<organism evidence="3 4">
    <name type="scientific">Kineosporia corallincola</name>
    <dbReference type="NCBI Taxonomy" id="2835133"/>
    <lineage>
        <taxon>Bacteria</taxon>
        <taxon>Bacillati</taxon>
        <taxon>Actinomycetota</taxon>
        <taxon>Actinomycetes</taxon>
        <taxon>Kineosporiales</taxon>
        <taxon>Kineosporiaceae</taxon>
        <taxon>Kineosporia</taxon>
    </lineage>
</organism>
<gene>
    <name evidence="3" type="ORF">KIH74_28235</name>
</gene>
<dbReference type="RefSeq" id="WP_214159404.1">
    <property type="nucleotide sequence ID" value="NZ_JAHBAY010000014.1"/>
</dbReference>
<dbReference type="SUPFAM" id="SSF53474">
    <property type="entry name" value="alpha/beta-Hydrolases"/>
    <property type="match status" value="1"/>
</dbReference>
<dbReference type="Proteomes" id="UP001197247">
    <property type="component" value="Unassembled WGS sequence"/>
</dbReference>
<feature type="transmembrane region" description="Helical" evidence="1">
    <location>
        <begin position="20"/>
        <end position="41"/>
    </location>
</feature>
<dbReference type="InterPro" id="IPR022742">
    <property type="entry name" value="Hydrolase_4"/>
</dbReference>
<keyword evidence="4" id="KW-1185">Reference proteome</keyword>
<dbReference type="InterPro" id="IPR029058">
    <property type="entry name" value="AB_hydrolase_fold"/>
</dbReference>
<keyword evidence="1" id="KW-0472">Membrane</keyword>
<keyword evidence="1" id="KW-1133">Transmembrane helix</keyword>
<name>A0ABS5TP33_9ACTN</name>
<evidence type="ECO:0000313" key="3">
    <source>
        <dbReference type="EMBL" id="MBT0772864.1"/>
    </source>
</evidence>
<keyword evidence="1" id="KW-0812">Transmembrane</keyword>